<dbReference type="EMBL" id="JADOEF010000004">
    <property type="protein sequence ID" value="MBF7811913.1"/>
    <property type="molecule type" value="Genomic_DNA"/>
</dbReference>
<dbReference type="Proteomes" id="UP000631418">
    <property type="component" value="Unassembled WGS sequence"/>
</dbReference>
<comment type="caution">
    <text evidence="1">The sequence shown here is derived from an EMBL/GenBank/DDBJ whole genome shotgun (WGS) entry which is preliminary data.</text>
</comment>
<dbReference type="AlphaFoldDB" id="A0AAE2V2L7"/>
<gene>
    <name evidence="1" type="ORF">IS491_25310</name>
</gene>
<evidence type="ECO:0000313" key="2">
    <source>
        <dbReference type="Proteomes" id="UP000631418"/>
    </source>
</evidence>
<organism evidence="1 2">
    <name type="scientific">Clostridium beijerinckii</name>
    <name type="common">Clostridium MP</name>
    <dbReference type="NCBI Taxonomy" id="1520"/>
    <lineage>
        <taxon>Bacteria</taxon>
        <taxon>Bacillati</taxon>
        <taxon>Bacillota</taxon>
        <taxon>Clostridia</taxon>
        <taxon>Eubacteriales</taxon>
        <taxon>Clostridiaceae</taxon>
        <taxon>Clostridium</taxon>
    </lineage>
</organism>
<accession>A0AAE2V2L7</accession>
<proteinExistence type="predicted"/>
<evidence type="ECO:0000313" key="1">
    <source>
        <dbReference type="EMBL" id="MBF7811913.1"/>
    </source>
</evidence>
<sequence length="113" mass="13488">MCCYIHTYRWTSAYYIFLYEYFNDVILPDNDLITSNRKFVFKSKKSKSEWGFEKEELNEIMLSDMSSSMYQGLKRVQRNKQPKAIFDVFTDSINTIMTVKKQLYGIETKKISS</sequence>
<dbReference type="RefSeq" id="WP_195779989.1">
    <property type="nucleotide sequence ID" value="NZ_JADOEF010000004.1"/>
</dbReference>
<reference evidence="1" key="1">
    <citation type="submission" date="2020-11" db="EMBL/GenBank/DDBJ databases">
        <authorList>
            <person name="Thieme N."/>
            <person name="Liebl W."/>
            <person name="Zverlov V."/>
        </authorList>
    </citation>
    <scope>NUCLEOTIDE SEQUENCE</scope>
    <source>
        <strain evidence="1">NT08</strain>
    </source>
</reference>
<protein>
    <submittedName>
        <fullName evidence="1">Uncharacterized protein</fullName>
    </submittedName>
</protein>
<name>A0AAE2V2L7_CLOBE</name>